<reference evidence="2" key="2">
    <citation type="submission" date="2020-09" db="EMBL/GenBank/DDBJ databases">
        <authorList>
            <person name="Sun Q."/>
            <person name="Zhou Y."/>
        </authorList>
    </citation>
    <scope>NUCLEOTIDE SEQUENCE</scope>
    <source>
        <strain evidence="2">CGMCC 1.16012</strain>
    </source>
</reference>
<evidence type="ECO:0000313" key="3">
    <source>
        <dbReference type="Proteomes" id="UP000606730"/>
    </source>
</evidence>
<sequence>MPVMLAMSSVAVYGRSDQAFAEDSPTNPEGAYGQSKLEMEQALRQADGRPTQLRLLRVGNVLGADALMQGQPRPTWLDQFPDGRTPVRSYIAPVSLARVMKKLSEPALDHDIWNVAASDALEMADLLRAAGLRWSQAPAPANALPNAILDTTRLQKFMGRVDQPTSAADMVTEWQAQSLQSVVA</sequence>
<dbReference type="Pfam" id="PF04321">
    <property type="entry name" value="RmlD_sub_bind"/>
    <property type="match status" value="1"/>
</dbReference>
<dbReference type="InterPro" id="IPR029903">
    <property type="entry name" value="RmlD-like-bd"/>
</dbReference>
<accession>A0A917EJV2</accession>
<dbReference type="EMBL" id="BMKN01000002">
    <property type="protein sequence ID" value="GGE54594.1"/>
    <property type="molecule type" value="Genomic_DNA"/>
</dbReference>
<dbReference type="Proteomes" id="UP000606730">
    <property type="component" value="Unassembled WGS sequence"/>
</dbReference>
<name>A0A917EJV2_9RHOB</name>
<dbReference type="SUPFAM" id="SSF51735">
    <property type="entry name" value="NAD(P)-binding Rossmann-fold domains"/>
    <property type="match status" value="1"/>
</dbReference>
<organism evidence="2 3">
    <name type="scientific">Actibacterium pelagium</name>
    <dbReference type="NCBI Taxonomy" id="2029103"/>
    <lineage>
        <taxon>Bacteria</taxon>
        <taxon>Pseudomonadati</taxon>
        <taxon>Pseudomonadota</taxon>
        <taxon>Alphaproteobacteria</taxon>
        <taxon>Rhodobacterales</taxon>
        <taxon>Roseobacteraceae</taxon>
        <taxon>Actibacterium</taxon>
    </lineage>
</organism>
<reference evidence="2" key="1">
    <citation type="journal article" date="2014" name="Int. J. Syst. Evol. Microbiol.">
        <title>Complete genome sequence of Corynebacterium casei LMG S-19264T (=DSM 44701T), isolated from a smear-ripened cheese.</title>
        <authorList>
            <consortium name="US DOE Joint Genome Institute (JGI-PGF)"/>
            <person name="Walter F."/>
            <person name="Albersmeier A."/>
            <person name="Kalinowski J."/>
            <person name="Ruckert C."/>
        </authorList>
    </citation>
    <scope>NUCLEOTIDE SEQUENCE</scope>
    <source>
        <strain evidence="2">CGMCC 1.16012</strain>
    </source>
</reference>
<dbReference type="Gene3D" id="3.40.50.720">
    <property type="entry name" value="NAD(P)-binding Rossmann-like Domain"/>
    <property type="match status" value="1"/>
</dbReference>
<gene>
    <name evidence="2" type="ORF">GCM10011517_22790</name>
</gene>
<evidence type="ECO:0000313" key="2">
    <source>
        <dbReference type="EMBL" id="GGE54594.1"/>
    </source>
</evidence>
<evidence type="ECO:0000259" key="1">
    <source>
        <dbReference type="Pfam" id="PF04321"/>
    </source>
</evidence>
<feature type="domain" description="RmlD-like substrate binding" evidence="1">
    <location>
        <begin position="8"/>
        <end position="64"/>
    </location>
</feature>
<comment type="caution">
    <text evidence="2">The sequence shown here is derived from an EMBL/GenBank/DDBJ whole genome shotgun (WGS) entry which is preliminary data.</text>
</comment>
<keyword evidence="3" id="KW-1185">Reference proteome</keyword>
<protein>
    <recommendedName>
        <fullName evidence="1">RmlD-like substrate binding domain-containing protein</fullName>
    </recommendedName>
</protein>
<dbReference type="AlphaFoldDB" id="A0A917EJV2"/>
<dbReference type="InterPro" id="IPR036291">
    <property type="entry name" value="NAD(P)-bd_dom_sf"/>
</dbReference>
<proteinExistence type="predicted"/>